<sequence length="232" mass="25524">MKATNSLLLQYEQSLKTELENGKDSYNRDIVSDQHPIAQAEKQLDPQAEDESSSIDISSLHLNQTKSGHKTSVEANDEDFSEENEVKYTTTFSSSQEEENDELWSSLPLDEQLPQDEMHTEEQETGQEDQVLQTNVSDAGEGVEADVGKEDASDEEQPPSDNEDLGAFHQTSKETHPQSSMAERTAVFSPAASPQPGSTDTKSPAFLFSLHSDPSIPGFSGFGFDMGMSQEE</sequence>
<feature type="compositionally biased region" description="Basic and acidic residues" evidence="1">
    <location>
        <begin position="23"/>
        <end position="32"/>
    </location>
</feature>
<feature type="non-terminal residue" evidence="2">
    <location>
        <position position="232"/>
    </location>
</feature>
<evidence type="ECO:0000313" key="2">
    <source>
        <dbReference type="EMBL" id="KAF3843105.1"/>
    </source>
</evidence>
<evidence type="ECO:0000313" key="3">
    <source>
        <dbReference type="Proteomes" id="UP000518266"/>
    </source>
</evidence>
<organism evidence="2 3">
    <name type="scientific">Dissostichus mawsoni</name>
    <name type="common">Antarctic cod</name>
    <dbReference type="NCBI Taxonomy" id="36200"/>
    <lineage>
        <taxon>Eukaryota</taxon>
        <taxon>Metazoa</taxon>
        <taxon>Chordata</taxon>
        <taxon>Craniata</taxon>
        <taxon>Vertebrata</taxon>
        <taxon>Euteleostomi</taxon>
        <taxon>Actinopterygii</taxon>
        <taxon>Neopterygii</taxon>
        <taxon>Teleostei</taxon>
        <taxon>Neoteleostei</taxon>
        <taxon>Acanthomorphata</taxon>
        <taxon>Eupercaria</taxon>
        <taxon>Perciformes</taxon>
        <taxon>Notothenioidei</taxon>
        <taxon>Nototheniidae</taxon>
        <taxon>Dissostichus</taxon>
    </lineage>
</organism>
<dbReference type="Proteomes" id="UP000518266">
    <property type="component" value="Unassembled WGS sequence"/>
</dbReference>
<feature type="compositionally biased region" description="Polar residues" evidence="1">
    <location>
        <begin position="128"/>
        <end position="137"/>
    </location>
</feature>
<feature type="compositionally biased region" description="Low complexity" evidence="1">
    <location>
        <begin position="218"/>
        <end position="232"/>
    </location>
</feature>
<keyword evidence="3" id="KW-1185">Reference proteome</keyword>
<dbReference type="OrthoDB" id="8961345at2759"/>
<comment type="caution">
    <text evidence="2">The sequence shown here is derived from an EMBL/GenBank/DDBJ whole genome shotgun (WGS) entry which is preliminary data.</text>
</comment>
<evidence type="ECO:0000256" key="1">
    <source>
        <dbReference type="SAM" id="MobiDB-lite"/>
    </source>
</evidence>
<name>A0A7J5Y127_DISMA</name>
<dbReference type="EMBL" id="JAAKFY010000018">
    <property type="protein sequence ID" value="KAF3843105.1"/>
    <property type="molecule type" value="Genomic_DNA"/>
</dbReference>
<reference evidence="2 3" key="1">
    <citation type="submission" date="2020-03" db="EMBL/GenBank/DDBJ databases">
        <title>Dissostichus mawsoni Genome sequencing and assembly.</title>
        <authorList>
            <person name="Park H."/>
        </authorList>
    </citation>
    <scope>NUCLEOTIDE SEQUENCE [LARGE SCALE GENOMIC DNA]</scope>
    <source>
        <strain evidence="2">DM0001</strain>
        <tissue evidence="2">Muscle</tissue>
    </source>
</reference>
<feature type="compositionally biased region" description="Acidic residues" evidence="1">
    <location>
        <begin position="152"/>
        <end position="164"/>
    </location>
</feature>
<dbReference type="AlphaFoldDB" id="A0A7J5Y127"/>
<protein>
    <submittedName>
        <fullName evidence="2">Uncharacterized protein</fullName>
    </submittedName>
</protein>
<gene>
    <name evidence="2" type="ORF">F7725_001954</name>
</gene>
<accession>A0A7J5Y127</accession>
<feature type="region of interest" description="Disordered" evidence="1">
    <location>
        <begin position="23"/>
        <end position="232"/>
    </location>
</feature>
<proteinExistence type="predicted"/>